<dbReference type="InterPro" id="IPR020845">
    <property type="entry name" value="AMP-binding_CS"/>
</dbReference>
<evidence type="ECO:0000256" key="1">
    <source>
        <dbReference type="ARBA" id="ARBA00006432"/>
    </source>
</evidence>
<dbReference type="AlphaFoldDB" id="A0A0B5EHQ4"/>
<keyword evidence="5" id="KW-1185">Reference proteome</keyword>
<dbReference type="PROSITE" id="PS00455">
    <property type="entry name" value="AMP_BINDING"/>
    <property type="match status" value="1"/>
</dbReference>
<name>A0A0B5EHQ4_STRA4</name>
<evidence type="ECO:0000259" key="3">
    <source>
        <dbReference type="Pfam" id="PF13193"/>
    </source>
</evidence>
<protein>
    <submittedName>
        <fullName evidence="4">AMP-dependent synthetase and ligase</fullName>
    </submittedName>
</protein>
<dbReference type="InterPro" id="IPR045851">
    <property type="entry name" value="AMP-bd_C_sf"/>
</dbReference>
<reference evidence="4 5" key="1">
    <citation type="submission" date="2015-01" db="EMBL/GenBank/DDBJ databases">
        <title>Enhanced salinomycin production by adjusting the supply of polyketide extender units in Streptomyce albus DSM 41398.</title>
        <authorList>
            <person name="Lu C."/>
        </authorList>
    </citation>
    <scope>NUCLEOTIDE SEQUENCE [LARGE SCALE GENOMIC DNA]</scope>
    <source>
        <strain evidence="5">ATCC 21838 / DSM 41398 / FERM P-419 / JCM 4703 / NBRC 107858</strain>
    </source>
</reference>
<dbReference type="PANTHER" id="PTHR43201:SF8">
    <property type="entry name" value="ACYL-COA SYNTHETASE FAMILY MEMBER 3"/>
    <property type="match status" value="1"/>
</dbReference>
<feature type="domain" description="AMP-dependent synthetase/ligase" evidence="2">
    <location>
        <begin position="50"/>
        <end position="108"/>
    </location>
</feature>
<dbReference type="Pfam" id="PF00501">
    <property type="entry name" value="AMP-binding"/>
    <property type="match status" value="2"/>
</dbReference>
<gene>
    <name evidence="4" type="ORF">SLNWT_0538</name>
</gene>
<organism evidence="4 5">
    <name type="scientific">Streptomyces albus (strain ATCC 21838 / DSM 41398 / FERM P-419 / JCM 4703 / NBRC 107858)</name>
    <dbReference type="NCBI Taxonomy" id="1081613"/>
    <lineage>
        <taxon>Bacteria</taxon>
        <taxon>Bacillati</taxon>
        <taxon>Actinomycetota</taxon>
        <taxon>Actinomycetes</taxon>
        <taxon>Kitasatosporales</taxon>
        <taxon>Streptomycetaceae</taxon>
        <taxon>Streptomyces</taxon>
    </lineage>
</organism>
<dbReference type="InterPro" id="IPR025110">
    <property type="entry name" value="AMP-bd_C"/>
</dbReference>
<dbReference type="Gene3D" id="3.30.300.30">
    <property type="match status" value="1"/>
</dbReference>
<evidence type="ECO:0000313" key="4">
    <source>
        <dbReference type="EMBL" id="AJE80914.1"/>
    </source>
</evidence>
<dbReference type="GO" id="GO:0006631">
    <property type="term" value="P:fatty acid metabolic process"/>
    <property type="evidence" value="ECO:0007669"/>
    <property type="project" value="TreeGrafter"/>
</dbReference>
<proteinExistence type="inferred from homology"/>
<dbReference type="SUPFAM" id="SSF56801">
    <property type="entry name" value="Acetyl-CoA synthetase-like"/>
    <property type="match status" value="1"/>
</dbReference>
<feature type="domain" description="AMP-binding enzyme C-terminal" evidence="3">
    <location>
        <begin position="367"/>
        <end position="442"/>
    </location>
</feature>
<evidence type="ECO:0000313" key="5">
    <source>
        <dbReference type="Proteomes" id="UP000031523"/>
    </source>
</evidence>
<dbReference type="InterPro" id="IPR042099">
    <property type="entry name" value="ANL_N_sf"/>
</dbReference>
<accession>A0A0B5EHQ4</accession>
<keyword evidence="4" id="KW-0436">Ligase</keyword>
<dbReference type="KEGG" id="sals:SLNWT_0538"/>
<sequence length="456" mass="47521">MMSDPNRAAATAPARDSLLPALHEGRAALRCGTQSLRGDELAGAVGAVAAKVTGARRVAVEARPELSTLVAVAGVLAAGAAAVPVNPDAGEEERKHLLSDSKADLVLGQVDLAARGPLPAAPGTDDSPALILYTSGSTGPPKGVVLSRRAVAANLDMLGEAWEWNPSDVLVHSLPFFHVHGLVFGGLGPLRIGSPLHYSPGGLRPQQGGSIYFAVPTMWTLSSDEHLRALKGARLLVSGAAALSAEAFARIEALSGHQVLNRYAMTETLVVTSPPLGARRSAEAVGPPLPGVQIALREVQDSGFQEIHVRGPQLFSGYLDGPPAFDAEGWFATGDLGRFDDSGSLRLLGRRSTDLIKTSGFRVGAGEVEAALLAHPAVAEAAVTGIPDEVLGERVAAWVVLTEPGSTEVRALRRHLAGLLTDYKRPSEIRLVASLPRNGLGKVQKRLLGTQDGGVR</sequence>
<dbReference type="InterPro" id="IPR000873">
    <property type="entry name" value="AMP-dep_synth/lig_dom"/>
</dbReference>
<evidence type="ECO:0000259" key="2">
    <source>
        <dbReference type="Pfam" id="PF00501"/>
    </source>
</evidence>
<feature type="domain" description="AMP-dependent synthetase/ligase" evidence="2">
    <location>
        <begin position="119"/>
        <end position="319"/>
    </location>
</feature>
<dbReference type="EMBL" id="CP010519">
    <property type="protein sequence ID" value="AJE80914.1"/>
    <property type="molecule type" value="Genomic_DNA"/>
</dbReference>
<dbReference type="Proteomes" id="UP000031523">
    <property type="component" value="Chromosome"/>
</dbReference>
<dbReference type="GO" id="GO:0031956">
    <property type="term" value="F:medium-chain fatty acid-CoA ligase activity"/>
    <property type="evidence" value="ECO:0007669"/>
    <property type="project" value="TreeGrafter"/>
</dbReference>
<dbReference type="Gene3D" id="3.40.50.12780">
    <property type="entry name" value="N-terminal domain of ligase-like"/>
    <property type="match status" value="1"/>
</dbReference>
<dbReference type="PANTHER" id="PTHR43201">
    <property type="entry name" value="ACYL-COA SYNTHETASE"/>
    <property type="match status" value="1"/>
</dbReference>
<dbReference type="Pfam" id="PF13193">
    <property type="entry name" value="AMP-binding_C"/>
    <property type="match status" value="1"/>
</dbReference>
<comment type="similarity">
    <text evidence="1">Belongs to the ATP-dependent AMP-binding enzyme family.</text>
</comment>